<name>A0A5R9ILA0_9GAMM</name>
<gene>
    <name evidence="1" type="ORF">FE810_06355</name>
</gene>
<accession>A0A5R9ILA0</accession>
<protein>
    <submittedName>
        <fullName evidence="1">Uncharacterized protein</fullName>
    </submittedName>
</protein>
<keyword evidence="2" id="KW-1185">Reference proteome</keyword>
<evidence type="ECO:0000313" key="2">
    <source>
        <dbReference type="Proteomes" id="UP000307790"/>
    </source>
</evidence>
<evidence type="ECO:0000313" key="1">
    <source>
        <dbReference type="EMBL" id="TLU66315.1"/>
    </source>
</evidence>
<dbReference type="Proteomes" id="UP000307790">
    <property type="component" value="Unassembled WGS sequence"/>
</dbReference>
<organism evidence="1 2">
    <name type="scientific">Thalassotalea litorea</name>
    <dbReference type="NCBI Taxonomy" id="2020715"/>
    <lineage>
        <taxon>Bacteria</taxon>
        <taxon>Pseudomonadati</taxon>
        <taxon>Pseudomonadota</taxon>
        <taxon>Gammaproteobacteria</taxon>
        <taxon>Alteromonadales</taxon>
        <taxon>Colwelliaceae</taxon>
        <taxon>Thalassotalea</taxon>
    </lineage>
</organism>
<dbReference type="OrthoDB" id="7629150at2"/>
<proteinExistence type="predicted"/>
<dbReference type="AlphaFoldDB" id="A0A5R9ILA0"/>
<dbReference type="RefSeq" id="WP_138319190.1">
    <property type="nucleotide sequence ID" value="NZ_VCBC01000005.1"/>
</dbReference>
<sequence length="193" mass="22398">MRFNSKNSLFIFLSFIAFVFYVPVASQAVEVSSSASLTSVLHQTTGKWRGELYYLDYQSGQRFSIPMSVEASLSSDQETLIRQLTFTDPENLIHATQLLTLNEQESKLAEAYFRDNQGESLDYIITKVQITDDEHWRVEFQSESFDDERQALVLHWLERKGNQLFSQKKVKYLDDSEGKFIVRNGSKLTLMER</sequence>
<comment type="caution">
    <text evidence="1">The sequence shown here is derived from an EMBL/GenBank/DDBJ whole genome shotgun (WGS) entry which is preliminary data.</text>
</comment>
<dbReference type="EMBL" id="VCBC01000005">
    <property type="protein sequence ID" value="TLU66315.1"/>
    <property type="molecule type" value="Genomic_DNA"/>
</dbReference>
<reference evidence="1 2" key="1">
    <citation type="submission" date="2019-05" db="EMBL/GenBank/DDBJ databases">
        <title>Genome sequences of Thalassotalea litorea 1K03283.</title>
        <authorList>
            <person name="Zhang D."/>
        </authorList>
    </citation>
    <scope>NUCLEOTIDE SEQUENCE [LARGE SCALE GENOMIC DNA]</scope>
    <source>
        <strain evidence="1 2">MCCC 1K03283</strain>
    </source>
</reference>